<gene>
    <name evidence="3" type="ORF">GEV02_19680</name>
</gene>
<dbReference type="Pfam" id="PF02668">
    <property type="entry name" value="TauD"/>
    <property type="match status" value="1"/>
</dbReference>
<dbReference type="InterPro" id="IPR003819">
    <property type="entry name" value="TauD/TfdA-like"/>
</dbReference>
<accession>A0A6A7N6F7</accession>
<dbReference type="Proteomes" id="UP000440498">
    <property type="component" value="Unassembled WGS sequence"/>
</dbReference>
<dbReference type="Gene3D" id="3.60.130.10">
    <property type="entry name" value="Clavaminate synthase-like"/>
    <property type="match status" value="1"/>
</dbReference>
<dbReference type="SUPFAM" id="SSF51197">
    <property type="entry name" value="Clavaminate synthase-like"/>
    <property type="match status" value="1"/>
</dbReference>
<protein>
    <recommendedName>
        <fullName evidence="2">TauD/TfdA-like domain-containing protein</fullName>
    </recommendedName>
</protein>
<evidence type="ECO:0000259" key="2">
    <source>
        <dbReference type="Pfam" id="PF02668"/>
    </source>
</evidence>
<dbReference type="GO" id="GO:0016706">
    <property type="term" value="F:2-oxoglutarate-dependent dioxygenase activity"/>
    <property type="evidence" value="ECO:0007669"/>
    <property type="project" value="UniProtKB-ARBA"/>
</dbReference>
<evidence type="ECO:0000313" key="4">
    <source>
        <dbReference type="Proteomes" id="UP000440498"/>
    </source>
</evidence>
<feature type="domain" description="TauD/TfdA-like" evidence="2">
    <location>
        <begin position="69"/>
        <end position="314"/>
    </location>
</feature>
<dbReference type="EMBL" id="WHUG01000008">
    <property type="protein sequence ID" value="MQA40377.1"/>
    <property type="molecule type" value="Genomic_DNA"/>
</dbReference>
<dbReference type="InterPro" id="IPR042098">
    <property type="entry name" value="TauD-like_sf"/>
</dbReference>
<reference evidence="3 4" key="1">
    <citation type="submission" date="2019-10" db="EMBL/GenBank/DDBJ databases">
        <title>Two novel species isolated from a subtropical stream in China.</title>
        <authorList>
            <person name="Lu H."/>
        </authorList>
    </citation>
    <scope>NUCLEOTIDE SEQUENCE [LARGE SCALE GENOMIC DNA]</scope>
    <source>
        <strain evidence="3 4">FT29W</strain>
    </source>
</reference>
<dbReference type="AlphaFoldDB" id="A0A6A7N6F7"/>
<name>A0A6A7N6F7_9BURK</name>
<organism evidence="3 4">
    <name type="scientific">Rugamonas aquatica</name>
    <dbReference type="NCBI Taxonomy" id="2743357"/>
    <lineage>
        <taxon>Bacteria</taxon>
        <taxon>Pseudomonadati</taxon>
        <taxon>Pseudomonadota</taxon>
        <taxon>Betaproteobacteria</taxon>
        <taxon>Burkholderiales</taxon>
        <taxon>Oxalobacteraceae</taxon>
        <taxon>Telluria group</taxon>
        <taxon>Rugamonas</taxon>
    </lineage>
</organism>
<evidence type="ECO:0000313" key="3">
    <source>
        <dbReference type="EMBL" id="MQA40377.1"/>
    </source>
</evidence>
<keyword evidence="1" id="KW-0560">Oxidoreductase</keyword>
<comment type="caution">
    <text evidence="3">The sequence shown here is derived from an EMBL/GenBank/DDBJ whole genome shotgun (WGS) entry which is preliminary data.</text>
</comment>
<keyword evidence="4" id="KW-1185">Reference proteome</keyword>
<proteinExistence type="predicted"/>
<evidence type="ECO:0000256" key="1">
    <source>
        <dbReference type="ARBA" id="ARBA00023002"/>
    </source>
</evidence>
<sequence length="365" mass="40418">MAAFAGYRQRRPPYRGRPAARLFTRLDTGRHRGAHTMPALSCAAPSAALRAQVLRWLARPVPDGADAAELAQAVVAAVAAPLARHGVARLALVERPELYPLERIEQLLLLVSRQIGFVLPQSYSEGELAHVQDQRRDYALPGTRGHQTNNALAFHSDRCDLNLLLYVRTSSNGGQLSVVPYAQAVEQVRAQAPAMLPDLFDGFPLDLREERIFPSLLWHWRPILWERDGVVYGHYIRRFIADSQRHADCPRLSTRQLQALDRWDAVLDDLRQAHSFAPAPGELLLLDNYRVMHARSAYVDAPAHDAQRLALRTWVAPFDSPPLPLALHPLAGSCTAGSFRGGVGQGSSYLNRLGSTGHVHSTEST</sequence>